<organism evidence="1 2">
    <name type="scientific">Legionella spiritensis</name>
    <dbReference type="NCBI Taxonomy" id="452"/>
    <lineage>
        <taxon>Bacteria</taxon>
        <taxon>Pseudomonadati</taxon>
        <taxon>Pseudomonadota</taxon>
        <taxon>Gammaproteobacteria</taxon>
        <taxon>Legionellales</taxon>
        <taxon>Legionellaceae</taxon>
        <taxon>Legionella</taxon>
    </lineage>
</organism>
<protein>
    <recommendedName>
        <fullName evidence="3">DUF3540 domain-containing protein</fullName>
    </recommendedName>
</protein>
<comment type="caution">
    <text evidence="1">The sequence shown here is derived from an EMBL/GenBank/DDBJ whole genome shotgun (WGS) entry which is preliminary data.</text>
</comment>
<name>A0A0W0Z9G2_LEGSP</name>
<evidence type="ECO:0008006" key="3">
    <source>
        <dbReference type="Google" id="ProtNLM"/>
    </source>
</evidence>
<dbReference type="Pfam" id="PF12059">
    <property type="entry name" value="DUF3540"/>
    <property type="match status" value="1"/>
</dbReference>
<reference evidence="1 2" key="1">
    <citation type="submission" date="2015-11" db="EMBL/GenBank/DDBJ databases">
        <title>Genomic analysis of 38 Legionella species identifies large and diverse effector repertoires.</title>
        <authorList>
            <person name="Burstein D."/>
            <person name="Amaro F."/>
            <person name="Zusman T."/>
            <person name="Lifshitz Z."/>
            <person name="Cohen O."/>
            <person name="Gilbert J.A."/>
            <person name="Pupko T."/>
            <person name="Shuman H.A."/>
            <person name="Segal G."/>
        </authorList>
    </citation>
    <scope>NUCLEOTIDE SEQUENCE [LARGE SCALE GENOMIC DNA]</scope>
    <source>
        <strain evidence="1 2">Mt.St.Helens-9</strain>
    </source>
</reference>
<dbReference type="STRING" id="452.Lspi_0447"/>
<dbReference type="RefSeq" id="WP_058482387.1">
    <property type="nucleotide sequence ID" value="NZ_CAAAII010000003.1"/>
</dbReference>
<dbReference type="InterPro" id="IPR021927">
    <property type="entry name" value="DUF3540"/>
</dbReference>
<dbReference type="AlphaFoldDB" id="A0A0W0Z9G2"/>
<keyword evidence="2" id="KW-1185">Reference proteome</keyword>
<sequence length="199" mass="22570">MKTTTNRTIEASQTTATVKFIVEDTYHILAGNQLLPARKAVSCLLKPQIDDLVQVFFHPDHSPFILSILSRQNQVEADMDFGRHQDVVLKSRNLHLHATDSIRVSAPACRINSDNTSLEGTQLSLRYRKMAFVADFLEQIHDMVSLSASRSFQVIKQFKQSVVSSLRTIVHHTHRMDCNQLEIHSENDAKIKAKQIHLG</sequence>
<dbReference type="PATRIC" id="fig|452.5.peg.487"/>
<evidence type="ECO:0000313" key="2">
    <source>
        <dbReference type="Proteomes" id="UP000054877"/>
    </source>
</evidence>
<evidence type="ECO:0000313" key="1">
    <source>
        <dbReference type="EMBL" id="KTD65735.1"/>
    </source>
</evidence>
<dbReference type="EMBL" id="LNYX01000005">
    <property type="protein sequence ID" value="KTD65735.1"/>
    <property type="molecule type" value="Genomic_DNA"/>
</dbReference>
<accession>A0A0W0Z9G2</accession>
<proteinExistence type="predicted"/>
<gene>
    <name evidence="1" type="ORF">Lspi_0447</name>
</gene>
<dbReference type="Proteomes" id="UP000054877">
    <property type="component" value="Unassembled WGS sequence"/>
</dbReference>